<dbReference type="SUPFAM" id="SSF52540">
    <property type="entry name" value="P-loop containing nucleoside triphosphate hydrolases"/>
    <property type="match status" value="1"/>
</dbReference>
<keyword evidence="8 13" id="KW-0547">Nucleotide-binding</keyword>
<evidence type="ECO:0000256" key="7">
    <source>
        <dbReference type="ARBA" id="ARBA00022679"/>
    </source>
</evidence>
<dbReference type="InterPro" id="IPR027417">
    <property type="entry name" value="P-loop_NTPase"/>
</dbReference>
<dbReference type="EC" id="2.7.1.130" evidence="3 13"/>
<protein>
    <recommendedName>
        <fullName evidence="4 13">Tetraacyldisaccharide 4'-kinase</fullName>
        <ecNumber evidence="3 13">2.7.1.130</ecNumber>
    </recommendedName>
    <alternativeName>
        <fullName evidence="12 13">Lipid A 4'-kinase</fullName>
    </alternativeName>
</protein>
<keyword evidence="9 13" id="KW-0418">Kinase</keyword>
<comment type="caution">
    <text evidence="14">The sequence shown here is derived from an EMBL/GenBank/DDBJ whole genome shotgun (WGS) entry which is preliminary data.</text>
</comment>
<keyword evidence="15" id="KW-1185">Reference proteome</keyword>
<evidence type="ECO:0000256" key="6">
    <source>
        <dbReference type="ARBA" id="ARBA00022556"/>
    </source>
</evidence>
<comment type="pathway">
    <text evidence="2 13">Glycolipid biosynthesis; lipid IV(A) biosynthesis; lipid IV(A) from (3R)-3-hydroxytetradecanoyl-[acyl-carrier-protein] and UDP-N-acetyl-alpha-D-glucosamine: step 6/6.</text>
</comment>
<evidence type="ECO:0000256" key="11">
    <source>
        <dbReference type="ARBA" id="ARBA00023098"/>
    </source>
</evidence>
<dbReference type="GO" id="GO:0009029">
    <property type="term" value="F:lipid-A 4'-kinase activity"/>
    <property type="evidence" value="ECO:0007669"/>
    <property type="project" value="UniProtKB-EC"/>
</dbReference>
<evidence type="ECO:0000256" key="12">
    <source>
        <dbReference type="ARBA" id="ARBA00029757"/>
    </source>
</evidence>
<evidence type="ECO:0000256" key="10">
    <source>
        <dbReference type="ARBA" id="ARBA00022840"/>
    </source>
</evidence>
<name>A0ABT5IG02_9CAUL</name>
<dbReference type="PANTHER" id="PTHR42724:SF1">
    <property type="entry name" value="TETRAACYLDISACCHARIDE 4'-KINASE, MITOCHONDRIAL-RELATED"/>
    <property type="match status" value="1"/>
</dbReference>
<evidence type="ECO:0000256" key="4">
    <source>
        <dbReference type="ARBA" id="ARBA00016436"/>
    </source>
</evidence>
<keyword evidence="10 13" id="KW-0067">ATP-binding</keyword>
<keyword evidence="6 13" id="KW-0441">Lipid A biosynthesis</keyword>
<reference evidence="14 15" key="1">
    <citation type="submission" date="2023-01" db="EMBL/GenBank/DDBJ databases">
        <title>Novel species of the genus Asticcacaulis isolated from rivers.</title>
        <authorList>
            <person name="Lu H."/>
        </authorList>
    </citation>
    <scope>NUCLEOTIDE SEQUENCE [LARGE SCALE GENOMIC DNA]</scope>
    <source>
        <strain evidence="14 15">DXS10W</strain>
    </source>
</reference>
<evidence type="ECO:0000256" key="8">
    <source>
        <dbReference type="ARBA" id="ARBA00022741"/>
    </source>
</evidence>
<dbReference type="NCBIfam" id="TIGR00682">
    <property type="entry name" value="lpxK"/>
    <property type="match status" value="1"/>
</dbReference>
<evidence type="ECO:0000313" key="15">
    <source>
        <dbReference type="Proteomes" id="UP001216595"/>
    </source>
</evidence>
<evidence type="ECO:0000256" key="9">
    <source>
        <dbReference type="ARBA" id="ARBA00022777"/>
    </source>
</evidence>
<evidence type="ECO:0000313" key="14">
    <source>
        <dbReference type="EMBL" id="MDC7695122.1"/>
    </source>
</evidence>
<dbReference type="HAMAP" id="MF_00409">
    <property type="entry name" value="LpxK"/>
    <property type="match status" value="1"/>
</dbReference>
<proteinExistence type="inferred from homology"/>
<evidence type="ECO:0000256" key="13">
    <source>
        <dbReference type="HAMAP-Rule" id="MF_00409"/>
    </source>
</evidence>
<dbReference type="EMBL" id="JAQQKW010000007">
    <property type="protein sequence ID" value="MDC7695122.1"/>
    <property type="molecule type" value="Genomic_DNA"/>
</dbReference>
<organism evidence="14 15">
    <name type="scientific">Asticcacaulis currens</name>
    <dbReference type="NCBI Taxonomy" id="2984210"/>
    <lineage>
        <taxon>Bacteria</taxon>
        <taxon>Pseudomonadati</taxon>
        <taxon>Pseudomonadota</taxon>
        <taxon>Alphaproteobacteria</taxon>
        <taxon>Caulobacterales</taxon>
        <taxon>Caulobacteraceae</taxon>
        <taxon>Asticcacaulis</taxon>
    </lineage>
</organism>
<accession>A0ABT5IG02</accession>
<keyword evidence="7 13" id="KW-0808">Transferase</keyword>
<keyword evidence="11 13" id="KW-0443">Lipid metabolism</keyword>
<dbReference type="Pfam" id="PF02606">
    <property type="entry name" value="LpxK"/>
    <property type="match status" value="1"/>
</dbReference>
<dbReference type="PANTHER" id="PTHR42724">
    <property type="entry name" value="TETRAACYLDISACCHARIDE 4'-KINASE"/>
    <property type="match status" value="1"/>
</dbReference>
<dbReference type="RefSeq" id="WP_272741807.1">
    <property type="nucleotide sequence ID" value="NZ_JAQQKW010000007.1"/>
</dbReference>
<evidence type="ECO:0000256" key="1">
    <source>
        <dbReference type="ARBA" id="ARBA00002274"/>
    </source>
</evidence>
<evidence type="ECO:0000256" key="3">
    <source>
        <dbReference type="ARBA" id="ARBA00012071"/>
    </source>
</evidence>
<dbReference type="InterPro" id="IPR003758">
    <property type="entry name" value="LpxK"/>
</dbReference>
<comment type="catalytic activity">
    <reaction evidence="13">
        <text>a lipid A disaccharide + ATP = a lipid IVA + ADP + H(+)</text>
        <dbReference type="Rhea" id="RHEA:67840"/>
        <dbReference type="ChEBI" id="CHEBI:15378"/>
        <dbReference type="ChEBI" id="CHEBI:30616"/>
        <dbReference type="ChEBI" id="CHEBI:176343"/>
        <dbReference type="ChEBI" id="CHEBI:176425"/>
        <dbReference type="ChEBI" id="CHEBI:456216"/>
        <dbReference type="EC" id="2.7.1.130"/>
    </reaction>
</comment>
<evidence type="ECO:0000256" key="5">
    <source>
        <dbReference type="ARBA" id="ARBA00022516"/>
    </source>
</evidence>
<sequence>MPLKARRLKTPDWWYKREAKGAPITRYALAPLAWIWEAVTLTRFLTAKPYRSPVCVISVGNATLGGSGKTPIERELLRRLKKLGHRASGLSRGYGGSLSGPVRVDPTVHSAAEVGDEALMLARDYDMVIARDRAEGLRLIEGEGFEIAIADDAHQNVKIAKDIHLLVVDGDTTNDGWPFGDGSVFPMGPMREPLAIALKRADIVVLWLPDEKSVVDQKLLRLFGDLPVFVARLIPMPVGEPGKVVAFAGIAKPWKFRATLEGLGYAVADFHAYADHEPLSEADLSALETQAQARDATLITTEKDWVKLSPAWREKIAFLPITARFDDQAGFMRALMALTPFAPETSSVNDKSFIK</sequence>
<gene>
    <name evidence="13 14" type="primary">lpxK</name>
    <name evidence="14" type="ORF">PQU94_12615</name>
</gene>
<feature type="binding site" evidence="13">
    <location>
        <begin position="63"/>
        <end position="70"/>
    </location>
    <ligand>
        <name>ATP</name>
        <dbReference type="ChEBI" id="CHEBI:30616"/>
    </ligand>
</feature>
<comment type="function">
    <text evidence="1 13">Transfers the gamma-phosphate of ATP to the 4'-position of a tetraacyldisaccharide 1-phosphate intermediate (termed DS-1-P) to form tetraacyldisaccharide 1,4'-bis-phosphate (lipid IVA).</text>
</comment>
<keyword evidence="5 13" id="KW-0444">Lipid biosynthesis</keyword>
<dbReference type="Proteomes" id="UP001216595">
    <property type="component" value="Unassembled WGS sequence"/>
</dbReference>
<comment type="similarity">
    <text evidence="13">Belongs to the LpxK family.</text>
</comment>
<evidence type="ECO:0000256" key="2">
    <source>
        <dbReference type="ARBA" id="ARBA00004870"/>
    </source>
</evidence>